<evidence type="ECO:0000313" key="2">
    <source>
        <dbReference type="Proteomes" id="UP000243459"/>
    </source>
</evidence>
<reference evidence="2" key="1">
    <citation type="journal article" date="2017" name="Nat. Commun.">
        <title>The asparagus genome sheds light on the origin and evolution of a young Y chromosome.</title>
        <authorList>
            <person name="Harkess A."/>
            <person name="Zhou J."/>
            <person name="Xu C."/>
            <person name="Bowers J.E."/>
            <person name="Van der Hulst R."/>
            <person name="Ayyampalayam S."/>
            <person name="Mercati F."/>
            <person name="Riccardi P."/>
            <person name="McKain M.R."/>
            <person name="Kakrana A."/>
            <person name="Tang H."/>
            <person name="Ray J."/>
            <person name="Groenendijk J."/>
            <person name="Arikit S."/>
            <person name="Mathioni S.M."/>
            <person name="Nakano M."/>
            <person name="Shan H."/>
            <person name="Telgmann-Rauber A."/>
            <person name="Kanno A."/>
            <person name="Yue Z."/>
            <person name="Chen H."/>
            <person name="Li W."/>
            <person name="Chen Y."/>
            <person name="Xu X."/>
            <person name="Zhang Y."/>
            <person name="Luo S."/>
            <person name="Chen H."/>
            <person name="Gao J."/>
            <person name="Mao Z."/>
            <person name="Pires J.C."/>
            <person name="Luo M."/>
            <person name="Kudrna D."/>
            <person name="Wing R.A."/>
            <person name="Meyers B.C."/>
            <person name="Yi K."/>
            <person name="Kong H."/>
            <person name="Lavrijsen P."/>
            <person name="Sunseri F."/>
            <person name="Falavigna A."/>
            <person name="Ye Y."/>
            <person name="Leebens-Mack J.H."/>
            <person name="Chen G."/>
        </authorList>
    </citation>
    <scope>NUCLEOTIDE SEQUENCE [LARGE SCALE GENOMIC DNA]</scope>
    <source>
        <strain evidence="2">cv. DH0086</strain>
    </source>
</reference>
<evidence type="ECO:0000313" key="1">
    <source>
        <dbReference type="EMBL" id="ONK77601.1"/>
    </source>
</evidence>
<protein>
    <submittedName>
        <fullName evidence="1">Uncharacterized protein</fullName>
    </submittedName>
</protein>
<accession>A0A5P1FLQ2</accession>
<organism evidence="1 2">
    <name type="scientific">Asparagus officinalis</name>
    <name type="common">Garden asparagus</name>
    <dbReference type="NCBI Taxonomy" id="4686"/>
    <lineage>
        <taxon>Eukaryota</taxon>
        <taxon>Viridiplantae</taxon>
        <taxon>Streptophyta</taxon>
        <taxon>Embryophyta</taxon>
        <taxon>Tracheophyta</taxon>
        <taxon>Spermatophyta</taxon>
        <taxon>Magnoliopsida</taxon>
        <taxon>Liliopsida</taxon>
        <taxon>Asparagales</taxon>
        <taxon>Asparagaceae</taxon>
        <taxon>Asparagoideae</taxon>
        <taxon>Asparagus</taxon>
    </lineage>
</organism>
<keyword evidence="2" id="KW-1185">Reference proteome</keyword>
<name>A0A5P1FLQ2_ASPOF</name>
<gene>
    <name evidence="1" type="ORF">A4U43_C02F8370</name>
</gene>
<proteinExistence type="predicted"/>
<dbReference type="Proteomes" id="UP000243459">
    <property type="component" value="Chromosome 2"/>
</dbReference>
<dbReference type="EMBL" id="CM007382">
    <property type="protein sequence ID" value="ONK77601.1"/>
    <property type="molecule type" value="Genomic_DNA"/>
</dbReference>
<dbReference type="Gramene" id="ONK77601">
    <property type="protein sequence ID" value="ONK77601"/>
    <property type="gene ID" value="A4U43_C02F8370"/>
</dbReference>
<dbReference type="AlphaFoldDB" id="A0A5P1FLQ2"/>
<sequence length="85" mass="9960">MASLEVEALNWRMSMALEVLRTGDDGWRSRGLSRDRVDIDNRQHSDRDVDNVHRYMDCTLGYFDPDIGSEDELIDFGDNQDWCFD</sequence>